<feature type="region of interest" description="Disordered" evidence="1">
    <location>
        <begin position="21"/>
        <end position="93"/>
    </location>
</feature>
<gene>
    <name evidence="3" type="ORF">ACG00Y_17180</name>
</gene>
<dbReference type="EMBL" id="JBIGHV010000006">
    <property type="protein sequence ID" value="MFG6431656.1"/>
    <property type="molecule type" value="Genomic_DNA"/>
</dbReference>
<sequence length="93" mass="8971">MHVYATVPILLLALAGCAATAPTPSAHSAHDGAGAPTEAAAGKGGGMKGRMDEMCSKHAAEPGRAASAPGMMAKHCQARAEAAAGAASGAHSH</sequence>
<organism evidence="3 4">
    <name type="scientific">Pelomonas parva</name>
    <dbReference type="NCBI Taxonomy" id="3299032"/>
    <lineage>
        <taxon>Bacteria</taxon>
        <taxon>Pseudomonadati</taxon>
        <taxon>Pseudomonadota</taxon>
        <taxon>Betaproteobacteria</taxon>
        <taxon>Burkholderiales</taxon>
        <taxon>Sphaerotilaceae</taxon>
        <taxon>Roseateles</taxon>
    </lineage>
</organism>
<feature type="chain" id="PRO_5045420169" evidence="2">
    <location>
        <begin position="21"/>
        <end position="93"/>
    </location>
</feature>
<evidence type="ECO:0000313" key="3">
    <source>
        <dbReference type="EMBL" id="MFG6431656.1"/>
    </source>
</evidence>
<keyword evidence="2" id="KW-0732">Signal</keyword>
<name>A0ABW7F713_9BURK</name>
<feature type="signal peptide" evidence="2">
    <location>
        <begin position="1"/>
        <end position="20"/>
    </location>
</feature>
<evidence type="ECO:0000256" key="1">
    <source>
        <dbReference type="SAM" id="MobiDB-lite"/>
    </source>
</evidence>
<dbReference type="Proteomes" id="UP001606210">
    <property type="component" value="Unassembled WGS sequence"/>
</dbReference>
<protein>
    <submittedName>
        <fullName evidence="3">Uncharacterized protein</fullName>
    </submittedName>
</protein>
<dbReference type="RefSeq" id="WP_394480884.1">
    <property type="nucleotide sequence ID" value="NZ_JBIGHV010000006.1"/>
</dbReference>
<feature type="compositionally biased region" description="Basic and acidic residues" evidence="1">
    <location>
        <begin position="49"/>
        <end position="61"/>
    </location>
</feature>
<keyword evidence="4" id="KW-1185">Reference proteome</keyword>
<proteinExistence type="predicted"/>
<reference evidence="3 4" key="1">
    <citation type="submission" date="2024-08" db="EMBL/GenBank/DDBJ databases">
        <authorList>
            <person name="Lu H."/>
        </authorList>
    </citation>
    <scope>NUCLEOTIDE SEQUENCE [LARGE SCALE GENOMIC DNA]</scope>
    <source>
        <strain evidence="3 4">LYH14W</strain>
    </source>
</reference>
<feature type="compositionally biased region" description="Low complexity" evidence="1">
    <location>
        <begin position="79"/>
        <end position="93"/>
    </location>
</feature>
<accession>A0ABW7F713</accession>
<evidence type="ECO:0000313" key="4">
    <source>
        <dbReference type="Proteomes" id="UP001606210"/>
    </source>
</evidence>
<evidence type="ECO:0000256" key="2">
    <source>
        <dbReference type="SAM" id="SignalP"/>
    </source>
</evidence>
<comment type="caution">
    <text evidence="3">The sequence shown here is derived from an EMBL/GenBank/DDBJ whole genome shotgun (WGS) entry which is preliminary data.</text>
</comment>